<accession>A0A9Q0BG80</accession>
<gene>
    <name evidence="2" type="ORF">J7T54_004783</name>
</gene>
<dbReference type="InterPro" id="IPR032075">
    <property type="entry name" value="PI-PLC-C1"/>
</dbReference>
<keyword evidence="1" id="KW-0732">Signal</keyword>
<evidence type="ECO:0008006" key="4">
    <source>
        <dbReference type="Google" id="ProtNLM"/>
    </source>
</evidence>
<protein>
    <recommendedName>
        <fullName evidence="4">Acid phosphatase</fullName>
    </recommendedName>
</protein>
<feature type="signal peptide" evidence="1">
    <location>
        <begin position="1"/>
        <end position="17"/>
    </location>
</feature>
<evidence type="ECO:0000256" key="1">
    <source>
        <dbReference type="SAM" id="SignalP"/>
    </source>
</evidence>
<dbReference type="GeneID" id="75831269"/>
<dbReference type="Proteomes" id="UP001055219">
    <property type="component" value="Unassembled WGS sequence"/>
</dbReference>
<evidence type="ECO:0000313" key="2">
    <source>
        <dbReference type="EMBL" id="KAI6784237.1"/>
    </source>
</evidence>
<dbReference type="RefSeq" id="XP_051365093.1">
    <property type="nucleotide sequence ID" value="XM_051503473.1"/>
</dbReference>
<keyword evidence="3" id="KW-1185">Reference proteome</keyword>
<dbReference type="EMBL" id="JAGIXG020000005">
    <property type="protein sequence ID" value="KAI6784237.1"/>
    <property type="molecule type" value="Genomic_DNA"/>
</dbReference>
<organism evidence="2 3">
    <name type="scientific">Emericellopsis cladophorae</name>
    <dbReference type="NCBI Taxonomy" id="2686198"/>
    <lineage>
        <taxon>Eukaryota</taxon>
        <taxon>Fungi</taxon>
        <taxon>Dikarya</taxon>
        <taxon>Ascomycota</taxon>
        <taxon>Pezizomycotina</taxon>
        <taxon>Sordariomycetes</taxon>
        <taxon>Hypocreomycetidae</taxon>
        <taxon>Hypocreales</taxon>
        <taxon>Bionectriaceae</taxon>
        <taxon>Emericellopsis</taxon>
    </lineage>
</organism>
<evidence type="ECO:0000313" key="3">
    <source>
        <dbReference type="Proteomes" id="UP001055219"/>
    </source>
</evidence>
<dbReference type="SUPFAM" id="SSF51695">
    <property type="entry name" value="PLC-like phosphodiesterases"/>
    <property type="match status" value="1"/>
</dbReference>
<name>A0A9Q0BG80_9HYPO</name>
<dbReference type="Pfam" id="PF16670">
    <property type="entry name" value="PI-PLC-C1"/>
    <property type="match status" value="1"/>
</dbReference>
<dbReference type="CDD" id="cd08589">
    <property type="entry name" value="PI-PLCc_SaPLC1_like"/>
    <property type="match status" value="1"/>
</dbReference>
<dbReference type="Gene3D" id="3.20.20.190">
    <property type="entry name" value="Phosphatidylinositol (PI) phosphodiesterase"/>
    <property type="match status" value="1"/>
</dbReference>
<dbReference type="AlphaFoldDB" id="A0A9Q0BG80"/>
<feature type="chain" id="PRO_5040160217" description="Acid phosphatase" evidence="1">
    <location>
        <begin position="18"/>
        <end position="392"/>
    </location>
</feature>
<dbReference type="GO" id="GO:0008081">
    <property type="term" value="F:phosphoric diester hydrolase activity"/>
    <property type="evidence" value="ECO:0007669"/>
    <property type="project" value="InterPro"/>
</dbReference>
<dbReference type="InterPro" id="IPR017946">
    <property type="entry name" value="PLC-like_Pdiesterase_TIM-brl"/>
</dbReference>
<proteinExistence type="predicted"/>
<reference evidence="2" key="1">
    <citation type="journal article" date="2021" name="J Fungi (Basel)">
        <title>Genomic and Metabolomic Analyses of the Marine Fungus Emericellopsis cladophorae: Insights into Saltwater Adaptability Mechanisms and Its Biosynthetic Potential.</title>
        <authorList>
            <person name="Goncalves M.F.M."/>
            <person name="Hilario S."/>
            <person name="Van de Peer Y."/>
            <person name="Esteves A.C."/>
            <person name="Alves A."/>
        </authorList>
    </citation>
    <scope>NUCLEOTIDE SEQUENCE</scope>
    <source>
        <strain evidence="2">MUM 19.33</strain>
    </source>
</reference>
<reference evidence="2" key="2">
    <citation type="submission" date="2022-07" db="EMBL/GenBank/DDBJ databases">
        <authorList>
            <person name="Goncalves M.F.M."/>
            <person name="Hilario S."/>
            <person name="Van De Peer Y."/>
            <person name="Esteves A.C."/>
            <person name="Alves A."/>
        </authorList>
    </citation>
    <scope>NUCLEOTIDE SEQUENCE</scope>
    <source>
        <strain evidence="2">MUM 19.33</strain>
    </source>
</reference>
<comment type="caution">
    <text evidence="2">The sequence shown here is derived from an EMBL/GenBank/DDBJ whole genome shotgun (WGS) entry which is preliminary data.</text>
</comment>
<dbReference type="OrthoDB" id="2017497at2759"/>
<dbReference type="GO" id="GO:0006629">
    <property type="term" value="P:lipid metabolic process"/>
    <property type="evidence" value="ECO:0007669"/>
    <property type="project" value="InterPro"/>
</dbReference>
<sequence>MALKSILTLALLPAALAKSCSKNNLTWTDGALRMNHMQVVGTHNSYHIEAPNEEKEVQAELLENAINYWYSHPQLDIQLGDQQMRNLEIDVLADPEGGNYAKPAIRREAGLPYDSDPVWNEPGVKVLHIPDADVHTVCKTLKSCLAIIRDWMDAHPHAVPIPIMMEFKTADRDLGAKVIPWDGEGLLDGLDEEIVEILGRQRLIVPDDLREGNLTLEESVLGRGWPDLDSARGKIFFLMDNGESDVRSAYIEGRPNLEGRVLFTNSEPGEPSCAFQKLNEPNTERQIANIQEQVAAGYWVRTRADVPMDTVVSRNCSTTQRDNALRSGAHIVSTDFPVYGMSSRWGCDYACRLDDSKAARCNPVNGPNECDDEFGLEPEVTLRGSIGVDELK</sequence>